<keyword evidence="3" id="KW-1185">Reference proteome</keyword>
<proteinExistence type="predicted"/>
<name>A0A2U1LR74_ARTAN</name>
<gene>
    <name evidence="2" type="ORF">CTI12_AA466330</name>
</gene>
<dbReference type="EMBL" id="PKPP01008138">
    <property type="protein sequence ID" value="PWA51501.1"/>
    <property type="molecule type" value="Genomic_DNA"/>
</dbReference>
<evidence type="ECO:0000313" key="3">
    <source>
        <dbReference type="Proteomes" id="UP000245207"/>
    </source>
</evidence>
<evidence type="ECO:0000313" key="2">
    <source>
        <dbReference type="EMBL" id="PWA51501.1"/>
    </source>
</evidence>
<comment type="caution">
    <text evidence="2">The sequence shown here is derived from an EMBL/GenBank/DDBJ whole genome shotgun (WGS) entry which is preliminary data.</text>
</comment>
<feature type="domain" description="Reverse transcriptase zinc-binding" evidence="1">
    <location>
        <begin position="88"/>
        <end position="159"/>
    </location>
</feature>
<sequence length="160" mass="18425">MFEVLGPQNWSLKCGDVKLISFWNDTWIGSLISWNLDFSMPLSPYESHEAESLLLIMRNAKLDISANDSIVWNRSQLANFRCIMWFFNANLAASWAELIWNNIVPFKIQIFHWLAIQGCIPVKLMLGQRVVVPSGQEINCVWCFEEVESVDHLILQCSCS</sequence>
<dbReference type="Pfam" id="PF13966">
    <property type="entry name" value="zf-RVT"/>
    <property type="match status" value="1"/>
</dbReference>
<dbReference type="AlphaFoldDB" id="A0A2U1LR74"/>
<reference evidence="2 3" key="1">
    <citation type="journal article" date="2018" name="Mol. Plant">
        <title>The genome of Artemisia annua provides insight into the evolution of Asteraceae family and artemisinin biosynthesis.</title>
        <authorList>
            <person name="Shen Q."/>
            <person name="Zhang L."/>
            <person name="Liao Z."/>
            <person name="Wang S."/>
            <person name="Yan T."/>
            <person name="Shi P."/>
            <person name="Liu M."/>
            <person name="Fu X."/>
            <person name="Pan Q."/>
            <person name="Wang Y."/>
            <person name="Lv Z."/>
            <person name="Lu X."/>
            <person name="Zhang F."/>
            <person name="Jiang W."/>
            <person name="Ma Y."/>
            <person name="Chen M."/>
            <person name="Hao X."/>
            <person name="Li L."/>
            <person name="Tang Y."/>
            <person name="Lv G."/>
            <person name="Zhou Y."/>
            <person name="Sun X."/>
            <person name="Brodelius P.E."/>
            <person name="Rose J.K.C."/>
            <person name="Tang K."/>
        </authorList>
    </citation>
    <scope>NUCLEOTIDE SEQUENCE [LARGE SCALE GENOMIC DNA]</scope>
    <source>
        <strain evidence="3">cv. Huhao1</strain>
        <tissue evidence="2">Leaf</tissue>
    </source>
</reference>
<dbReference type="InterPro" id="IPR026960">
    <property type="entry name" value="RVT-Znf"/>
</dbReference>
<organism evidence="2 3">
    <name type="scientific">Artemisia annua</name>
    <name type="common">Sweet wormwood</name>
    <dbReference type="NCBI Taxonomy" id="35608"/>
    <lineage>
        <taxon>Eukaryota</taxon>
        <taxon>Viridiplantae</taxon>
        <taxon>Streptophyta</taxon>
        <taxon>Embryophyta</taxon>
        <taxon>Tracheophyta</taxon>
        <taxon>Spermatophyta</taxon>
        <taxon>Magnoliopsida</taxon>
        <taxon>eudicotyledons</taxon>
        <taxon>Gunneridae</taxon>
        <taxon>Pentapetalae</taxon>
        <taxon>asterids</taxon>
        <taxon>campanulids</taxon>
        <taxon>Asterales</taxon>
        <taxon>Asteraceae</taxon>
        <taxon>Asteroideae</taxon>
        <taxon>Anthemideae</taxon>
        <taxon>Artemisiinae</taxon>
        <taxon>Artemisia</taxon>
    </lineage>
</organism>
<evidence type="ECO:0000259" key="1">
    <source>
        <dbReference type="Pfam" id="PF13966"/>
    </source>
</evidence>
<dbReference type="Proteomes" id="UP000245207">
    <property type="component" value="Unassembled WGS sequence"/>
</dbReference>
<protein>
    <recommendedName>
        <fullName evidence="1">Reverse transcriptase zinc-binding domain-containing protein</fullName>
    </recommendedName>
</protein>
<dbReference type="OrthoDB" id="696485at2759"/>
<accession>A0A2U1LR74</accession>